<dbReference type="RefSeq" id="WP_105863344.1">
    <property type="nucleotide sequence ID" value="NZ_PUEJ01000006.1"/>
</dbReference>
<feature type="binding site" evidence="9">
    <location>
        <position position="151"/>
    </location>
    <ligand>
        <name>Zn(2+)</name>
        <dbReference type="ChEBI" id="CHEBI:29105"/>
        <note>catalytic</note>
    </ligand>
</feature>
<keyword evidence="6 9" id="KW-0224">Dipeptidase</keyword>
<organism evidence="12 13">
    <name type="scientific">Labrys okinawensis</name>
    <dbReference type="NCBI Taxonomy" id="346911"/>
    <lineage>
        <taxon>Bacteria</taxon>
        <taxon>Pseudomonadati</taxon>
        <taxon>Pseudomonadota</taxon>
        <taxon>Alphaproteobacteria</taxon>
        <taxon>Hyphomicrobiales</taxon>
        <taxon>Xanthobacteraceae</taxon>
        <taxon>Labrys</taxon>
    </lineage>
</organism>
<dbReference type="CDD" id="cd14817">
    <property type="entry name" value="D-Ala-D-Ala_dipeptidase_VanX"/>
    <property type="match status" value="1"/>
</dbReference>
<evidence type="ECO:0000256" key="8">
    <source>
        <dbReference type="ARBA" id="ARBA00023316"/>
    </source>
</evidence>
<evidence type="ECO:0000256" key="7">
    <source>
        <dbReference type="ARBA" id="ARBA00023049"/>
    </source>
</evidence>
<dbReference type="GO" id="GO:0160237">
    <property type="term" value="F:D-Ala-D-Ala dipeptidase activity"/>
    <property type="evidence" value="ECO:0007669"/>
    <property type="project" value="UniProtKB-EC"/>
</dbReference>
<dbReference type="PIRSF" id="PIRSF026671">
    <property type="entry name" value="AA_dipeptidase"/>
    <property type="match status" value="1"/>
</dbReference>
<dbReference type="EC" id="3.4.13.22" evidence="9 10"/>
<dbReference type="PANTHER" id="PTHR43126">
    <property type="entry name" value="D-ALANYL-D-ALANINE DIPEPTIDASE"/>
    <property type="match status" value="1"/>
</dbReference>
<dbReference type="Pfam" id="PF01427">
    <property type="entry name" value="Peptidase_M15"/>
    <property type="match status" value="1"/>
</dbReference>
<evidence type="ECO:0000256" key="11">
    <source>
        <dbReference type="SAM" id="SignalP"/>
    </source>
</evidence>
<proteinExistence type="inferred from homology"/>
<evidence type="ECO:0000256" key="6">
    <source>
        <dbReference type="ARBA" id="ARBA00022997"/>
    </source>
</evidence>
<dbReference type="InterPro" id="IPR000755">
    <property type="entry name" value="A_A_dipeptidase"/>
</dbReference>
<evidence type="ECO:0000313" key="12">
    <source>
        <dbReference type="EMBL" id="PRH86045.1"/>
    </source>
</evidence>
<keyword evidence="4 9" id="KW-0378">Hydrolase</keyword>
<feature type="active site" description="Proton donor/acceptor" evidence="9">
    <location>
        <position position="212"/>
    </location>
</feature>
<sequence>MRGAALPSFLLTTIIAISLFSAPALAADLPPGFVRLADIAPGIRQDMRYAGSHNFVGRPVAGYESPACWLKREVAQALAATARDLEKRQWRLVVYDCYRPKRAVADFVAWAGDAADQRTKSEFYPRTPKSRLFALGYVARTSMHSKGIAVDVGAEQVDAAGRAAPLDFGGGFDLFDETSWTASKAVPAETAANRRILAAAFAAHGLVNYAREWWHFSLPGAAGAPGYDVVIREP</sequence>
<dbReference type="SUPFAM" id="SSF55166">
    <property type="entry name" value="Hedgehog/DD-peptidase"/>
    <property type="match status" value="1"/>
</dbReference>
<feature type="site" description="Transition state stabilizer" evidence="9">
    <location>
        <position position="99"/>
    </location>
</feature>
<dbReference type="OrthoDB" id="9801430at2"/>
<keyword evidence="7 9" id="KW-0482">Metalloprotease</keyword>
<evidence type="ECO:0000313" key="13">
    <source>
        <dbReference type="Proteomes" id="UP000237682"/>
    </source>
</evidence>
<feature type="signal peptide" evidence="11">
    <location>
        <begin position="1"/>
        <end position="26"/>
    </location>
</feature>
<dbReference type="GO" id="GO:0008237">
    <property type="term" value="F:metallopeptidase activity"/>
    <property type="evidence" value="ECO:0007669"/>
    <property type="project" value="UniProtKB-KW"/>
</dbReference>
<dbReference type="GO" id="GO:0008270">
    <property type="term" value="F:zinc ion binding"/>
    <property type="evidence" value="ECO:0007669"/>
    <property type="project" value="UniProtKB-UniRule"/>
</dbReference>
<dbReference type="PANTHER" id="PTHR43126:SF1">
    <property type="entry name" value="D-ALANYL-D-ALANINE DIPEPTIDASE"/>
    <property type="match status" value="1"/>
</dbReference>
<dbReference type="EMBL" id="PUEJ01000006">
    <property type="protein sequence ID" value="PRH86045.1"/>
    <property type="molecule type" value="Genomic_DNA"/>
</dbReference>
<comment type="caution">
    <text evidence="12">The sequence shown here is derived from an EMBL/GenBank/DDBJ whole genome shotgun (WGS) entry which is preliminary data.</text>
</comment>
<keyword evidence="8 10" id="KW-0961">Cell wall biogenesis/degradation</keyword>
<evidence type="ECO:0000256" key="10">
    <source>
        <dbReference type="PIRNR" id="PIRNR026671"/>
    </source>
</evidence>
<dbReference type="AlphaFoldDB" id="A0A2S9Q9L6"/>
<feature type="binding site" evidence="9">
    <location>
        <position position="215"/>
    </location>
    <ligand>
        <name>Zn(2+)</name>
        <dbReference type="ChEBI" id="CHEBI:29105"/>
        <note>catalytic</note>
    </ligand>
</feature>
<evidence type="ECO:0000256" key="5">
    <source>
        <dbReference type="ARBA" id="ARBA00022833"/>
    </source>
</evidence>
<dbReference type="Gene3D" id="3.30.1380.10">
    <property type="match status" value="1"/>
</dbReference>
<reference evidence="12 13" key="1">
    <citation type="submission" date="2018-02" db="EMBL/GenBank/DDBJ databases">
        <title>Whole genome sequencing of endophytic bacterium.</title>
        <authorList>
            <person name="Eedara R."/>
            <person name="Podile A.R."/>
        </authorList>
    </citation>
    <scope>NUCLEOTIDE SEQUENCE [LARGE SCALE GENOMIC DNA]</scope>
    <source>
        <strain evidence="12 13">RP1T</strain>
    </source>
</reference>
<keyword evidence="2 9" id="KW-0645">Protease</keyword>
<name>A0A2S9Q9L6_9HYPH</name>
<dbReference type="HAMAP" id="MF_01924">
    <property type="entry name" value="A_A_dipeptidase"/>
    <property type="match status" value="1"/>
</dbReference>
<dbReference type="GO" id="GO:0071555">
    <property type="term" value="P:cell wall organization"/>
    <property type="evidence" value="ECO:0007669"/>
    <property type="project" value="UniProtKB-KW"/>
</dbReference>
<keyword evidence="5 9" id="KW-0862">Zinc</keyword>
<evidence type="ECO:0000256" key="1">
    <source>
        <dbReference type="ARBA" id="ARBA00001362"/>
    </source>
</evidence>
<comment type="catalytic activity">
    <reaction evidence="1 9 10">
        <text>D-alanyl-D-alanine + H2O = 2 D-alanine</text>
        <dbReference type="Rhea" id="RHEA:20661"/>
        <dbReference type="ChEBI" id="CHEBI:15377"/>
        <dbReference type="ChEBI" id="CHEBI:57416"/>
        <dbReference type="ChEBI" id="CHEBI:57822"/>
        <dbReference type="EC" id="3.4.13.22"/>
    </reaction>
</comment>
<feature type="binding site" evidence="9">
    <location>
        <position position="144"/>
    </location>
    <ligand>
        <name>Zn(2+)</name>
        <dbReference type="ChEBI" id="CHEBI:29105"/>
        <note>catalytic</note>
    </ligand>
</feature>
<keyword evidence="3 9" id="KW-0479">Metal-binding</keyword>
<evidence type="ECO:0000256" key="2">
    <source>
        <dbReference type="ARBA" id="ARBA00022670"/>
    </source>
</evidence>
<comment type="similarity">
    <text evidence="9 10">Belongs to the peptidase M15D family.</text>
</comment>
<gene>
    <name evidence="9" type="primary">ddpX</name>
    <name evidence="12" type="ORF">C5L14_17460</name>
</gene>
<comment type="cofactor">
    <cofactor evidence="9">
        <name>Zn(2+)</name>
        <dbReference type="ChEBI" id="CHEBI:29105"/>
    </cofactor>
    <text evidence="9">Binds 1 zinc ion per subunit.</text>
</comment>
<keyword evidence="13" id="KW-1185">Reference proteome</keyword>
<dbReference type="GO" id="GO:0006508">
    <property type="term" value="P:proteolysis"/>
    <property type="evidence" value="ECO:0007669"/>
    <property type="project" value="UniProtKB-KW"/>
</dbReference>
<accession>A0A2S9Q9L6</accession>
<protein>
    <recommendedName>
        <fullName evidence="9 10">D-alanyl-D-alanine dipeptidase</fullName>
        <shortName evidence="9 10">D-Ala-D-Ala dipeptidase</shortName>
        <ecNumber evidence="9 10">3.4.13.22</ecNumber>
    </recommendedName>
</protein>
<keyword evidence="11" id="KW-0732">Signal</keyword>
<evidence type="ECO:0000256" key="4">
    <source>
        <dbReference type="ARBA" id="ARBA00022801"/>
    </source>
</evidence>
<feature type="chain" id="PRO_5015512924" description="D-alanyl-D-alanine dipeptidase" evidence="11">
    <location>
        <begin position="27"/>
        <end position="234"/>
    </location>
</feature>
<evidence type="ECO:0000256" key="9">
    <source>
        <dbReference type="HAMAP-Rule" id="MF_01924"/>
    </source>
</evidence>
<dbReference type="Proteomes" id="UP000237682">
    <property type="component" value="Unassembled WGS sequence"/>
</dbReference>
<comment type="function">
    <text evidence="9 10">Catalyzes hydrolysis of the D-alanyl-D-alanine dipeptide.</text>
</comment>
<dbReference type="InterPro" id="IPR009045">
    <property type="entry name" value="Zn_M74/Hedgehog-like"/>
</dbReference>
<evidence type="ECO:0000256" key="3">
    <source>
        <dbReference type="ARBA" id="ARBA00022723"/>
    </source>
</evidence>